<dbReference type="SUPFAM" id="SSF46785">
    <property type="entry name" value="Winged helix' DNA-binding domain"/>
    <property type="match status" value="1"/>
</dbReference>
<dbReference type="InterPro" id="IPR005149">
    <property type="entry name" value="Tscrpt_reg_PadR_N"/>
</dbReference>
<dbReference type="EMBL" id="CP036498">
    <property type="protein sequence ID" value="QUS39071.1"/>
    <property type="molecule type" value="Genomic_DNA"/>
</dbReference>
<dbReference type="PANTHER" id="PTHR33169:SF14">
    <property type="entry name" value="TRANSCRIPTIONAL REGULATOR RV3488"/>
    <property type="match status" value="1"/>
</dbReference>
<dbReference type="Gene3D" id="1.10.10.10">
    <property type="entry name" value="Winged helix-like DNA-binding domain superfamily/Winged helix DNA-binding domain"/>
    <property type="match status" value="1"/>
</dbReference>
<dbReference type="InterPro" id="IPR036388">
    <property type="entry name" value="WH-like_DNA-bd_sf"/>
</dbReference>
<dbReference type="RefSeq" id="WP_211912615.1">
    <property type="nucleotide sequence ID" value="NZ_CP036498.1"/>
</dbReference>
<proteinExistence type="predicted"/>
<evidence type="ECO:0000313" key="3">
    <source>
        <dbReference type="Proteomes" id="UP000682843"/>
    </source>
</evidence>
<feature type="domain" description="Transcription regulator PadR N-terminal" evidence="1">
    <location>
        <begin position="50"/>
        <end position="99"/>
    </location>
</feature>
<dbReference type="PANTHER" id="PTHR33169">
    <property type="entry name" value="PADR-FAMILY TRANSCRIPTIONAL REGULATOR"/>
    <property type="match status" value="1"/>
</dbReference>
<evidence type="ECO:0000313" key="2">
    <source>
        <dbReference type="EMBL" id="QUS39071.1"/>
    </source>
</evidence>
<gene>
    <name evidence="2" type="ORF">RPMA_09665</name>
</gene>
<organism evidence="2 3">
    <name type="scientific">Tardiphaga alba</name>
    <dbReference type="NCBI Taxonomy" id="340268"/>
    <lineage>
        <taxon>Bacteria</taxon>
        <taxon>Pseudomonadati</taxon>
        <taxon>Pseudomonadota</taxon>
        <taxon>Alphaproteobacteria</taxon>
        <taxon>Hyphomicrobiales</taxon>
        <taxon>Nitrobacteraceae</taxon>
        <taxon>Tardiphaga</taxon>
    </lineage>
</organism>
<name>A0ABX8A7S7_9BRAD</name>
<accession>A0ABX8A7S7</accession>
<protein>
    <submittedName>
        <fullName evidence="2">PadR family transcriptional regulator</fullName>
    </submittedName>
</protein>
<evidence type="ECO:0000259" key="1">
    <source>
        <dbReference type="Pfam" id="PF03551"/>
    </source>
</evidence>
<dbReference type="InterPro" id="IPR052509">
    <property type="entry name" value="Metal_resp_DNA-bind_regulator"/>
</dbReference>
<reference evidence="2 3" key="1">
    <citation type="submission" date="2019-02" db="EMBL/GenBank/DDBJ databases">
        <title>Emended description of the genus Rhodopseudomonas and description of Rhodopseudomonas albus sp. nov., a non-phototrophic, heavy-metal-tolerant bacterium isolated from garden soil.</title>
        <authorList>
            <person name="Bao Z."/>
            <person name="Cao W.W."/>
            <person name="Sato Y."/>
            <person name="Nishizawa T."/>
            <person name="Zhao J."/>
            <person name="Guo Y."/>
            <person name="Ohta H."/>
        </authorList>
    </citation>
    <scope>NUCLEOTIDE SEQUENCE [LARGE SCALE GENOMIC DNA]</scope>
    <source>
        <strain evidence="2 3">SK50-23</strain>
    </source>
</reference>
<keyword evidence="3" id="KW-1185">Reference proteome</keyword>
<dbReference type="Pfam" id="PF03551">
    <property type="entry name" value="PadR"/>
    <property type="match status" value="1"/>
</dbReference>
<sequence>MSTFELGGRFSERKNEMVQRVRLSGPTLQLLKLLIENPKEGQSGASISKATSIGSGTMYPLLQRLESAGWLESEWEQVEPSEAGRPRRRFYRLTRQGQGKALEALAQFQTHAAGVPSWTLSQ</sequence>
<dbReference type="Proteomes" id="UP000682843">
    <property type="component" value="Chromosome"/>
</dbReference>
<dbReference type="InterPro" id="IPR036390">
    <property type="entry name" value="WH_DNA-bd_sf"/>
</dbReference>